<feature type="region of interest" description="Disordered" evidence="1">
    <location>
        <begin position="129"/>
        <end position="186"/>
    </location>
</feature>
<dbReference type="GO" id="GO:0006303">
    <property type="term" value="P:double-strand break repair via nonhomologous end joining"/>
    <property type="evidence" value="ECO:0007669"/>
    <property type="project" value="InterPro"/>
</dbReference>
<feature type="region of interest" description="Disordered" evidence="1">
    <location>
        <begin position="589"/>
        <end position="623"/>
    </location>
</feature>
<evidence type="ECO:0000313" key="3">
    <source>
        <dbReference type="EMBL" id="KAG7348423.1"/>
    </source>
</evidence>
<feature type="domain" description="SAP" evidence="2">
    <location>
        <begin position="744"/>
        <end position="778"/>
    </location>
</feature>
<dbReference type="PROSITE" id="PS50800">
    <property type="entry name" value="SAP"/>
    <property type="match status" value="1"/>
</dbReference>
<dbReference type="GO" id="GO:0000723">
    <property type="term" value="P:telomere maintenance"/>
    <property type="evidence" value="ECO:0007669"/>
    <property type="project" value="TreeGrafter"/>
</dbReference>
<dbReference type="AlphaFoldDB" id="A0A9K3KSU1"/>
<comment type="caution">
    <text evidence="3">The sequence shown here is derived from an EMBL/GenBank/DDBJ whole genome shotgun (WGS) entry which is preliminary data.</text>
</comment>
<feature type="region of interest" description="Disordered" evidence="1">
    <location>
        <begin position="57"/>
        <end position="89"/>
    </location>
</feature>
<evidence type="ECO:0000259" key="2">
    <source>
        <dbReference type="PROSITE" id="PS50800"/>
    </source>
</evidence>
<dbReference type="GO" id="GO:0042162">
    <property type="term" value="F:telomeric DNA binding"/>
    <property type="evidence" value="ECO:0007669"/>
    <property type="project" value="TreeGrafter"/>
</dbReference>
<dbReference type="PANTHER" id="PTHR12604:SF2">
    <property type="entry name" value="X-RAY REPAIR CROSS-COMPLEMENTING PROTEIN 6"/>
    <property type="match status" value="1"/>
</dbReference>
<feature type="region of interest" description="Disordered" evidence="1">
    <location>
        <begin position="1"/>
        <end position="33"/>
    </location>
</feature>
<dbReference type="GO" id="GO:0043564">
    <property type="term" value="C:Ku70:Ku80 complex"/>
    <property type="evidence" value="ECO:0007669"/>
    <property type="project" value="TreeGrafter"/>
</dbReference>
<dbReference type="InterPro" id="IPR003034">
    <property type="entry name" value="SAP_dom"/>
</dbReference>
<feature type="compositionally biased region" description="Acidic residues" evidence="1">
    <location>
        <begin position="147"/>
        <end position="178"/>
    </location>
</feature>
<name>A0A9K3KSU1_9STRA</name>
<reference evidence="3" key="1">
    <citation type="journal article" date="2021" name="Sci. Rep.">
        <title>Diploid genomic architecture of Nitzschia inconspicua, an elite biomass production diatom.</title>
        <authorList>
            <person name="Oliver A."/>
            <person name="Podell S."/>
            <person name="Pinowska A."/>
            <person name="Traller J.C."/>
            <person name="Smith S.R."/>
            <person name="McClure R."/>
            <person name="Beliaev A."/>
            <person name="Bohutskyi P."/>
            <person name="Hill E.A."/>
            <person name="Rabines A."/>
            <person name="Zheng H."/>
            <person name="Allen L.Z."/>
            <person name="Kuo A."/>
            <person name="Grigoriev I.V."/>
            <person name="Allen A.E."/>
            <person name="Hazlebeck D."/>
            <person name="Allen E.E."/>
        </authorList>
    </citation>
    <scope>NUCLEOTIDE SEQUENCE</scope>
    <source>
        <strain evidence="3">Hildebrandi</strain>
    </source>
</reference>
<proteinExistence type="predicted"/>
<gene>
    <name evidence="3" type="ORF">IV203_017128</name>
</gene>
<sequence length="795" mass="90274">MGDFFESGAWDNDLDFDFDSPDNGEDTVDGDDEDVWNFGAQHVVALVDCHPDMFVPVLPRPKEQEDSDDDDGDTKWWSSSKRQTQPATPFDLSIQTLQKLVETVIETTVIRKTGKRDGVGILLYNTKPQKRGTHDEADKEDDKMEEKEDVDDDDKMDEVESDDDDDEDDDSNSEDENVDAANQTNVHKLLDLVPPGIKQFRVLRTMVEKKGKDPKDEFCSTNTDHEHRQAPLQNAIEEAMRVFLKSKYVKDRNKAKKTEEIDSRAIWIFTNQANPYTPSLQQLINNVASEAKDQHVEFIIWPLASNVNGIQQSDSFVSPFFEALASAWLFDKRFQDIDELEQDGLAEIYRRMKKNRRIYHGPMHILHSSSNREAPIMIDWFSPVQLAKRPAKVQIDDETKLETNRIRICSTNDGKMFACFHAKPTTEQREIQKHQPGLTRFRSFYYFVDELIPMQLEDSRQILKYANGGYDPGLTILGFKPRDSIPFFHSIHLPLIIYPNDDQVQGSSAAFAQLHAAMLRKNVVAVGEAHHRQSWQSRLVAVFPIEKSPSDEEMGRPAGMLVVKLPFEDDIRAIAPDEASKELEMLKARENHHTGDNKKVLSSDAVNLEPPDPVGSAGNSTSEHSYLGSIATEDLVEAATKMTSRLTVNKRSALVDVSNDAMDDFYSYLKSVALDLPREKNGRGEKIDESMLPSKAKVAIQRFFQLLPEDVPPQKPMAGQKRTKDLPPDETGIDWKMLFETDKLASCKNNELKACLRSLGEKSTGAKTELVHRLRTRLQKEYAESNAVKNEKDEI</sequence>
<feature type="compositionally biased region" description="Basic and acidic residues" evidence="1">
    <location>
        <begin position="589"/>
        <end position="601"/>
    </location>
</feature>
<keyword evidence="4" id="KW-1185">Reference proteome</keyword>
<dbReference type="Proteomes" id="UP000693970">
    <property type="component" value="Unassembled WGS sequence"/>
</dbReference>
<feature type="compositionally biased region" description="Basic and acidic residues" evidence="1">
    <location>
        <begin position="132"/>
        <end position="146"/>
    </location>
</feature>
<feature type="compositionally biased region" description="Acidic residues" evidence="1">
    <location>
        <begin position="12"/>
        <end position="33"/>
    </location>
</feature>
<dbReference type="GO" id="GO:0003690">
    <property type="term" value="F:double-stranded DNA binding"/>
    <property type="evidence" value="ECO:0007669"/>
    <property type="project" value="TreeGrafter"/>
</dbReference>
<accession>A0A9K3KSU1</accession>
<protein>
    <submittedName>
        <fullName evidence="3">Ku70/Ku80 beta-barrel domain containing protein</fullName>
    </submittedName>
</protein>
<dbReference type="Pfam" id="PF02735">
    <property type="entry name" value="Ku"/>
    <property type="match status" value="1"/>
</dbReference>
<organism evidence="3 4">
    <name type="scientific">Nitzschia inconspicua</name>
    <dbReference type="NCBI Taxonomy" id="303405"/>
    <lineage>
        <taxon>Eukaryota</taxon>
        <taxon>Sar</taxon>
        <taxon>Stramenopiles</taxon>
        <taxon>Ochrophyta</taxon>
        <taxon>Bacillariophyta</taxon>
        <taxon>Bacillariophyceae</taxon>
        <taxon>Bacillariophycidae</taxon>
        <taxon>Bacillariales</taxon>
        <taxon>Bacillariaceae</taxon>
        <taxon>Nitzschia</taxon>
    </lineage>
</organism>
<dbReference type="SMART" id="SM00559">
    <property type="entry name" value="Ku78"/>
    <property type="match status" value="1"/>
</dbReference>
<dbReference type="EMBL" id="JAGRRH010000020">
    <property type="protein sequence ID" value="KAG7348423.1"/>
    <property type="molecule type" value="Genomic_DNA"/>
</dbReference>
<evidence type="ECO:0000256" key="1">
    <source>
        <dbReference type="SAM" id="MobiDB-lite"/>
    </source>
</evidence>
<dbReference type="InterPro" id="IPR006164">
    <property type="entry name" value="DNA_bd_Ku70/Ku80"/>
</dbReference>
<evidence type="ECO:0000313" key="4">
    <source>
        <dbReference type="Proteomes" id="UP000693970"/>
    </source>
</evidence>
<dbReference type="OrthoDB" id="3249161at2759"/>
<dbReference type="PANTHER" id="PTHR12604">
    <property type="entry name" value="KU AUTOANTIGEN DNA HELICASE"/>
    <property type="match status" value="1"/>
</dbReference>
<reference evidence="3" key="2">
    <citation type="submission" date="2021-04" db="EMBL/GenBank/DDBJ databases">
        <authorList>
            <person name="Podell S."/>
        </authorList>
    </citation>
    <scope>NUCLEOTIDE SEQUENCE</scope>
    <source>
        <strain evidence="3">Hildebrandi</strain>
    </source>
</reference>